<feature type="domain" description="Transcription factor TFIIIC triple barrel" evidence="2">
    <location>
        <begin position="31"/>
        <end position="123"/>
    </location>
</feature>
<dbReference type="EMBL" id="DF848626">
    <property type="protein sequence ID" value="GAT54382.1"/>
    <property type="molecule type" value="Genomic_DNA"/>
</dbReference>
<feature type="compositionally biased region" description="Acidic residues" evidence="1">
    <location>
        <begin position="239"/>
        <end position="250"/>
    </location>
</feature>
<dbReference type="Gene3D" id="2.60.40.4370">
    <property type="match status" value="1"/>
</dbReference>
<proteinExistence type="predicted"/>
<evidence type="ECO:0000313" key="4">
    <source>
        <dbReference type="Proteomes" id="UP000815677"/>
    </source>
</evidence>
<sequence length="250" mass="27373">MSTSTTADFSRLVPGYTQVDAFTAAEDEYEEEEEVVYVTLDLGGGVDSALLPSSKSYRLIGLDTPTPFLQLSGTIFKGRHDELLGTELLFTEDQDAAGDWNKRTMTHVANTERRIVFKQVQLKDKVQPAPPPLFPAPEDYISGPSQSVFPVEQQTNSKPEIELDRLTGKTAPVATRRRREKGEGGEEEGKKRKGKGKAKGKGKEKEAEAEKTVDGQEAEKLEADAQDGEKTDGQAETTDGPEEPMEVDAP</sequence>
<name>A0ABQ0LUW7_MYCCL</name>
<accession>A0ABQ0LUW7</accession>
<keyword evidence="4" id="KW-1185">Reference proteome</keyword>
<evidence type="ECO:0000256" key="1">
    <source>
        <dbReference type="SAM" id="MobiDB-lite"/>
    </source>
</evidence>
<reference evidence="3" key="1">
    <citation type="submission" date="2014-09" db="EMBL/GenBank/DDBJ databases">
        <title>Genome sequence of the luminous mushroom Mycena chlorophos for searching fungal bioluminescence genes.</title>
        <authorList>
            <person name="Tanaka Y."/>
            <person name="Kasuga D."/>
            <person name="Oba Y."/>
            <person name="Hase S."/>
            <person name="Sato K."/>
            <person name="Oba Y."/>
            <person name="Sakakibara Y."/>
        </authorList>
    </citation>
    <scope>NUCLEOTIDE SEQUENCE</scope>
</reference>
<dbReference type="Pfam" id="PF10419">
    <property type="entry name" value="TFIIIC_sub6"/>
    <property type="match status" value="1"/>
</dbReference>
<dbReference type="InterPro" id="IPR019481">
    <property type="entry name" value="TFIIIC_triple_barrel"/>
</dbReference>
<evidence type="ECO:0000259" key="2">
    <source>
        <dbReference type="Pfam" id="PF10419"/>
    </source>
</evidence>
<feature type="compositionally biased region" description="Polar residues" evidence="1">
    <location>
        <begin position="143"/>
        <end position="158"/>
    </location>
</feature>
<gene>
    <name evidence="3" type="ORF">MCHLO_11241</name>
</gene>
<feature type="region of interest" description="Disordered" evidence="1">
    <location>
        <begin position="137"/>
        <end position="250"/>
    </location>
</feature>
<dbReference type="Proteomes" id="UP000815677">
    <property type="component" value="Unassembled WGS sequence"/>
</dbReference>
<feature type="compositionally biased region" description="Basic and acidic residues" evidence="1">
    <location>
        <begin position="180"/>
        <end position="190"/>
    </location>
</feature>
<dbReference type="InterPro" id="IPR042771">
    <property type="entry name" value="GTF3C6-like"/>
</dbReference>
<evidence type="ECO:0000313" key="3">
    <source>
        <dbReference type="EMBL" id="GAT54382.1"/>
    </source>
</evidence>
<dbReference type="PANTHER" id="PTHR21860:SF2">
    <property type="entry name" value="GENERAL TRANSCRIPTION FACTOR 3C POLYPEPTIDE 6"/>
    <property type="match status" value="1"/>
</dbReference>
<protein>
    <recommendedName>
        <fullName evidence="2">Transcription factor TFIIIC triple barrel domain-containing protein</fullName>
    </recommendedName>
</protein>
<feature type="compositionally biased region" description="Basic and acidic residues" evidence="1">
    <location>
        <begin position="201"/>
        <end position="233"/>
    </location>
</feature>
<dbReference type="PANTHER" id="PTHR21860">
    <property type="entry name" value="TRANSCRIPTION INITIATION FACTOR IIIC TFIIIC , POLYPEPTIDE 6-RELATED"/>
    <property type="match status" value="1"/>
</dbReference>
<organism evidence="3 4">
    <name type="scientific">Mycena chlorophos</name>
    <name type="common">Agaric fungus</name>
    <name type="synonym">Agaricus chlorophos</name>
    <dbReference type="NCBI Taxonomy" id="658473"/>
    <lineage>
        <taxon>Eukaryota</taxon>
        <taxon>Fungi</taxon>
        <taxon>Dikarya</taxon>
        <taxon>Basidiomycota</taxon>
        <taxon>Agaricomycotina</taxon>
        <taxon>Agaricomycetes</taxon>
        <taxon>Agaricomycetidae</taxon>
        <taxon>Agaricales</taxon>
        <taxon>Marasmiineae</taxon>
        <taxon>Mycenaceae</taxon>
        <taxon>Mycena</taxon>
    </lineage>
</organism>
<feature type="compositionally biased region" description="Basic residues" evidence="1">
    <location>
        <begin position="191"/>
        <end position="200"/>
    </location>
</feature>